<name>A0A3L6FZN9_MAIZE</name>
<comment type="caution">
    <text evidence="1">The sequence shown here is derived from an EMBL/GenBank/DDBJ whole genome shotgun (WGS) entry which is preliminary data.</text>
</comment>
<accession>A0A3L6FZN9</accession>
<proteinExistence type="predicted"/>
<organism evidence="1 2">
    <name type="scientific">Zea mays</name>
    <name type="common">Maize</name>
    <dbReference type="NCBI Taxonomy" id="4577"/>
    <lineage>
        <taxon>Eukaryota</taxon>
        <taxon>Viridiplantae</taxon>
        <taxon>Streptophyta</taxon>
        <taxon>Embryophyta</taxon>
        <taxon>Tracheophyta</taxon>
        <taxon>Spermatophyta</taxon>
        <taxon>Magnoliopsida</taxon>
        <taxon>Liliopsida</taxon>
        <taxon>Poales</taxon>
        <taxon>Poaceae</taxon>
        <taxon>PACMAD clade</taxon>
        <taxon>Panicoideae</taxon>
        <taxon>Andropogonodae</taxon>
        <taxon>Andropogoneae</taxon>
        <taxon>Tripsacinae</taxon>
        <taxon>Zea</taxon>
    </lineage>
</organism>
<evidence type="ECO:0000313" key="2">
    <source>
        <dbReference type="Proteomes" id="UP000251960"/>
    </source>
</evidence>
<protein>
    <submittedName>
        <fullName evidence="1">Uncharacterized protein</fullName>
    </submittedName>
</protein>
<dbReference type="AlphaFoldDB" id="A0A3L6FZN9"/>
<dbReference type="Proteomes" id="UP000251960">
    <property type="component" value="Chromosome 2"/>
</dbReference>
<sequence length="20" mass="2413">MFSNMNICCQLIHFHSQIFV</sequence>
<dbReference type="EMBL" id="NCVQ01000003">
    <property type="protein sequence ID" value="PWZ40392.1"/>
    <property type="molecule type" value="Genomic_DNA"/>
</dbReference>
<gene>
    <name evidence="1" type="ORF">Zm00014a_012649</name>
</gene>
<evidence type="ECO:0000313" key="1">
    <source>
        <dbReference type="EMBL" id="PWZ40392.1"/>
    </source>
</evidence>
<reference evidence="1 2" key="1">
    <citation type="journal article" date="2018" name="Nat. Genet.">
        <title>Extensive intraspecific gene order and gene structural variations between Mo17 and other maize genomes.</title>
        <authorList>
            <person name="Sun S."/>
            <person name="Zhou Y."/>
            <person name="Chen J."/>
            <person name="Shi J."/>
            <person name="Zhao H."/>
            <person name="Zhao H."/>
            <person name="Song W."/>
            <person name="Zhang M."/>
            <person name="Cui Y."/>
            <person name="Dong X."/>
            <person name="Liu H."/>
            <person name="Ma X."/>
            <person name="Jiao Y."/>
            <person name="Wang B."/>
            <person name="Wei X."/>
            <person name="Stein J.C."/>
            <person name="Glaubitz J.C."/>
            <person name="Lu F."/>
            <person name="Yu G."/>
            <person name="Liang C."/>
            <person name="Fengler K."/>
            <person name="Li B."/>
            <person name="Rafalski A."/>
            <person name="Schnable P.S."/>
            <person name="Ware D.H."/>
            <person name="Buckler E.S."/>
            <person name="Lai J."/>
        </authorList>
    </citation>
    <scope>NUCLEOTIDE SEQUENCE [LARGE SCALE GENOMIC DNA]</scope>
    <source>
        <strain evidence="2">cv. Missouri 17</strain>
        <tissue evidence="1">Seedling</tissue>
    </source>
</reference>